<proteinExistence type="predicted"/>
<dbReference type="PANTHER" id="PTHR45845">
    <property type="entry name" value="RHO GUANINE NUCLEOTIDE EXCHANGE FACTOR-RELATED"/>
    <property type="match status" value="1"/>
</dbReference>
<dbReference type="EMBL" id="AXCM01016600">
    <property type="status" value="NOT_ANNOTATED_CDS"/>
    <property type="molecule type" value="Genomic_DNA"/>
</dbReference>
<accession>A0A182MH95</accession>
<feature type="compositionally biased region" description="Basic and acidic residues" evidence="1">
    <location>
        <begin position="365"/>
        <end position="374"/>
    </location>
</feature>
<dbReference type="AlphaFoldDB" id="A0A182MH95"/>
<dbReference type="InterPro" id="IPR052231">
    <property type="entry name" value="Rho_GEF_signaling-related"/>
</dbReference>
<name>A0A182MH95_9DIPT</name>
<feature type="compositionally biased region" description="Gly residues" evidence="1">
    <location>
        <begin position="310"/>
        <end position="323"/>
    </location>
</feature>
<dbReference type="STRING" id="139723.A0A182MH95"/>
<feature type="region of interest" description="Disordered" evidence="1">
    <location>
        <begin position="187"/>
        <end position="220"/>
    </location>
</feature>
<keyword evidence="3" id="KW-1185">Reference proteome</keyword>
<feature type="region of interest" description="Disordered" evidence="1">
    <location>
        <begin position="351"/>
        <end position="380"/>
    </location>
</feature>
<organism evidence="2 3">
    <name type="scientific">Anopheles culicifacies</name>
    <dbReference type="NCBI Taxonomy" id="139723"/>
    <lineage>
        <taxon>Eukaryota</taxon>
        <taxon>Metazoa</taxon>
        <taxon>Ecdysozoa</taxon>
        <taxon>Arthropoda</taxon>
        <taxon>Hexapoda</taxon>
        <taxon>Insecta</taxon>
        <taxon>Pterygota</taxon>
        <taxon>Neoptera</taxon>
        <taxon>Endopterygota</taxon>
        <taxon>Diptera</taxon>
        <taxon>Nematocera</taxon>
        <taxon>Culicoidea</taxon>
        <taxon>Culicidae</taxon>
        <taxon>Anophelinae</taxon>
        <taxon>Anopheles</taxon>
        <taxon>culicifacies species complex</taxon>
    </lineage>
</organism>
<dbReference type="EnsemblMetazoa" id="ACUA018244-RA">
    <property type="protein sequence ID" value="ACUA018244-PA"/>
    <property type="gene ID" value="ACUA018244"/>
</dbReference>
<reference evidence="3" key="1">
    <citation type="submission" date="2013-09" db="EMBL/GenBank/DDBJ databases">
        <title>The Genome Sequence of Anopheles culicifacies species A.</title>
        <authorList>
            <consortium name="The Broad Institute Genomics Platform"/>
            <person name="Neafsey D.E."/>
            <person name="Besansky N."/>
            <person name="Howell P."/>
            <person name="Walton C."/>
            <person name="Young S.K."/>
            <person name="Zeng Q."/>
            <person name="Gargeya S."/>
            <person name="Fitzgerald M."/>
            <person name="Haas B."/>
            <person name="Abouelleil A."/>
            <person name="Allen A.W."/>
            <person name="Alvarado L."/>
            <person name="Arachchi H.M."/>
            <person name="Berlin A.M."/>
            <person name="Chapman S.B."/>
            <person name="Gainer-Dewar J."/>
            <person name="Goldberg J."/>
            <person name="Griggs A."/>
            <person name="Gujja S."/>
            <person name="Hansen M."/>
            <person name="Howarth C."/>
            <person name="Imamovic A."/>
            <person name="Ireland A."/>
            <person name="Larimer J."/>
            <person name="McCowan C."/>
            <person name="Murphy C."/>
            <person name="Pearson M."/>
            <person name="Poon T.W."/>
            <person name="Priest M."/>
            <person name="Roberts A."/>
            <person name="Saif S."/>
            <person name="Shea T."/>
            <person name="Sisk P."/>
            <person name="Sykes S."/>
            <person name="Wortman J."/>
            <person name="Nusbaum C."/>
            <person name="Birren B."/>
        </authorList>
    </citation>
    <scope>NUCLEOTIDE SEQUENCE [LARGE SCALE GENOMIC DNA]</scope>
    <source>
        <strain evidence="3">A-37</strain>
    </source>
</reference>
<evidence type="ECO:0000313" key="2">
    <source>
        <dbReference type="EnsemblMetazoa" id="ACUA018244-PA"/>
    </source>
</evidence>
<feature type="region of interest" description="Disordered" evidence="1">
    <location>
        <begin position="307"/>
        <end position="328"/>
    </location>
</feature>
<dbReference type="VEuPathDB" id="VectorBase:ACUA018244"/>
<protein>
    <submittedName>
        <fullName evidence="2">Uncharacterized protein</fullName>
    </submittedName>
</protein>
<evidence type="ECO:0000256" key="1">
    <source>
        <dbReference type="SAM" id="MobiDB-lite"/>
    </source>
</evidence>
<dbReference type="PANTHER" id="PTHR45845:SF3">
    <property type="entry name" value="PURATROPHIN-1-LIKE, ISOFORM A"/>
    <property type="match status" value="1"/>
</dbReference>
<reference evidence="2" key="2">
    <citation type="submission" date="2020-05" db="UniProtKB">
        <authorList>
            <consortium name="EnsemblMetazoa"/>
        </authorList>
    </citation>
    <scope>IDENTIFICATION</scope>
    <source>
        <strain evidence="2">A-37</strain>
    </source>
</reference>
<feature type="region of interest" description="Disordered" evidence="1">
    <location>
        <begin position="264"/>
        <end position="293"/>
    </location>
</feature>
<dbReference type="Proteomes" id="UP000075883">
    <property type="component" value="Unassembled WGS sequence"/>
</dbReference>
<evidence type="ECO:0000313" key="3">
    <source>
        <dbReference type="Proteomes" id="UP000075883"/>
    </source>
</evidence>
<sequence length="380" mass="39454">MVSFCVCVTAEEVSGNGLYLMQRAALYLDTGLILNTVTYRPFYIDLSWCDGWPLAVAGALVLHLGALDESLVRSQDTYLCIRPEPDTSKPELYAVWRGTSTSSAAGAAATATPSTVATSATPHPSIVYRRLDPIRDPVTPLAVEMLTEDLPALLQNLLVAIERAISRVPLEDLSFPTPDVSATLPAIDPPLHAPDPDENGELCDPSRHVQHGSAPGTPKLGLLKRRELITKNNKLLINSKYTQLKRQPLATVVSGANLSTAGRLASPGATGGNQNGQHAAVGGKSENAPQIGSNQCNDGLSVTICDTGGDEGGGGGGGGGGQEGDNQQSTAVEAGSLAAAAAAGMPLFCLGGSFPHIDSDEESSDEQKKCETGKSRGCVA</sequence>